<dbReference type="RefSeq" id="XP_024574271.1">
    <property type="nucleotide sequence ID" value="XM_024723278.1"/>
</dbReference>
<keyword evidence="3" id="KW-1185">Reference proteome</keyword>
<protein>
    <submittedName>
        <fullName evidence="2">Uncharacterized protein</fullName>
    </submittedName>
</protein>
<dbReference type="GeneID" id="36401005"/>
<feature type="transmembrane region" description="Helical" evidence="1">
    <location>
        <begin position="7"/>
        <end position="25"/>
    </location>
</feature>
<evidence type="ECO:0000256" key="1">
    <source>
        <dbReference type="SAM" id="Phobius"/>
    </source>
</evidence>
<evidence type="ECO:0000313" key="3">
    <source>
        <dbReference type="Proteomes" id="UP000054928"/>
    </source>
</evidence>
<dbReference type="EMBL" id="CCYD01000291">
    <property type="protein sequence ID" value="CEG37902.1"/>
    <property type="molecule type" value="Genomic_DNA"/>
</dbReference>
<accession>A0A0P1AB88</accession>
<keyword evidence="1" id="KW-1133">Transmembrane helix</keyword>
<evidence type="ECO:0000313" key="2">
    <source>
        <dbReference type="EMBL" id="CEG37902.1"/>
    </source>
</evidence>
<dbReference type="Proteomes" id="UP000054928">
    <property type="component" value="Unassembled WGS sequence"/>
</dbReference>
<dbReference type="AlphaFoldDB" id="A0A0P1AB88"/>
<organism evidence="2 3">
    <name type="scientific">Plasmopara halstedii</name>
    <name type="common">Downy mildew of sunflower</name>
    <dbReference type="NCBI Taxonomy" id="4781"/>
    <lineage>
        <taxon>Eukaryota</taxon>
        <taxon>Sar</taxon>
        <taxon>Stramenopiles</taxon>
        <taxon>Oomycota</taxon>
        <taxon>Peronosporomycetes</taxon>
        <taxon>Peronosporales</taxon>
        <taxon>Peronosporaceae</taxon>
        <taxon>Plasmopara</taxon>
    </lineage>
</organism>
<keyword evidence="1" id="KW-0812">Transmembrane</keyword>
<reference evidence="3" key="1">
    <citation type="submission" date="2014-09" db="EMBL/GenBank/DDBJ databases">
        <authorList>
            <person name="Sharma Rahul"/>
            <person name="Thines Marco"/>
        </authorList>
    </citation>
    <scope>NUCLEOTIDE SEQUENCE [LARGE SCALE GENOMIC DNA]</scope>
</reference>
<proteinExistence type="predicted"/>
<sequence>MRTHPVFLSKFRIVLLLPWIGSYFYRLYCLDPDSPPKAFRKEGQSLQRTSLHF</sequence>
<keyword evidence="1" id="KW-0472">Membrane</keyword>
<name>A0A0P1AB88_PLAHL</name>